<name>A0A3S3NWS1_9ACAR</name>
<dbReference type="Pfam" id="PF22624">
    <property type="entry name" value="AASDHPPT_N"/>
    <property type="match status" value="1"/>
</dbReference>
<dbReference type="GO" id="GO:0019878">
    <property type="term" value="P:lysine biosynthetic process via aminoadipic acid"/>
    <property type="evidence" value="ECO:0007669"/>
    <property type="project" value="TreeGrafter"/>
</dbReference>
<comment type="similarity">
    <text evidence="1">Belongs to the P-Pant transferase superfamily. AcpS family.</text>
</comment>
<organism evidence="12 14">
    <name type="scientific">Dinothrombium tinctorium</name>
    <dbReference type="NCBI Taxonomy" id="1965070"/>
    <lineage>
        <taxon>Eukaryota</taxon>
        <taxon>Metazoa</taxon>
        <taxon>Ecdysozoa</taxon>
        <taxon>Arthropoda</taxon>
        <taxon>Chelicerata</taxon>
        <taxon>Arachnida</taxon>
        <taxon>Acari</taxon>
        <taxon>Acariformes</taxon>
        <taxon>Trombidiformes</taxon>
        <taxon>Prostigmata</taxon>
        <taxon>Anystina</taxon>
        <taxon>Parasitengona</taxon>
        <taxon>Trombidioidea</taxon>
        <taxon>Trombidiidae</taxon>
        <taxon>Dinothrombium</taxon>
    </lineage>
</organism>
<dbReference type="EMBL" id="NCKU01003396">
    <property type="protein sequence ID" value="RWS07595.1"/>
    <property type="molecule type" value="Genomic_DNA"/>
</dbReference>
<feature type="compositionally biased region" description="Polar residues" evidence="9">
    <location>
        <begin position="265"/>
        <end position="275"/>
    </location>
</feature>
<dbReference type="GO" id="GO:0000287">
    <property type="term" value="F:magnesium ion binding"/>
    <property type="evidence" value="ECO:0007669"/>
    <property type="project" value="InterPro"/>
</dbReference>
<evidence type="ECO:0000256" key="5">
    <source>
        <dbReference type="ARBA" id="ARBA00030484"/>
    </source>
</evidence>
<dbReference type="AlphaFoldDB" id="A0A3S3NWS1"/>
<evidence type="ECO:0000259" key="11">
    <source>
        <dbReference type="Pfam" id="PF22624"/>
    </source>
</evidence>
<evidence type="ECO:0000256" key="9">
    <source>
        <dbReference type="SAM" id="MobiDB-lite"/>
    </source>
</evidence>
<evidence type="ECO:0000256" key="3">
    <source>
        <dbReference type="ARBA" id="ARBA00016301"/>
    </source>
</evidence>
<proteinExistence type="inferred from homology"/>
<evidence type="ECO:0000313" key="13">
    <source>
        <dbReference type="EMBL" id="RWS07743.1"/>
    </source>
</evidence>
<comment type="caution">
    <text evidence="12">The sequence shown here is derived from an EMBL/GenBank/DDBJ whole genome shotgun (WGS) entry which is preliminary data.</text>
</comment>
<dbReference type="Gene3D" id="3.90.470.20">
    <property type="entry name" value="4'-phosphopantetheinyl transferase domain"/>
    <property type="match status" value="2"/>
</dbReference>
<dbReference type="InterPro" id="IPR050559">
    <property type="entry name" value="P-Pant_transferase_sf"/>
</dbReference>
<evidence type="ECO:0000313" key="12">
    <source>
        <dbReference type="EMBL" id="RWS07595.1"/>
    </source>
</evidence>
<sequence length="286" mass="33433">MIRSKMSASIRWSFDTSKWSPNREQLLSAFSCLQRDEIERVQRFVYRRDLKQALIGRLMIRKCLSQSLQLPYDKLSLTRSESGKPILASSSDLPFDFNVSHSGNFVVLAADERSKIGVDVMDFKYDRRKDLRDFFKTMNRQFSESEWKYIRSDGLSDQQMYFRFIRLWCLKESFVKAEGIGITFDLRRISFHCKTLELNESSMITDSEIQVDNKILNNWIFEESLLDSNHCVTVAYESDESKAASDYESKLFKQLTFDELMESAVPQNSPDSSIWDSYATKSEKAF</sequence>
<evidence type="ECO:0000313" key="14">
    <source>
        <dbReference type="Proteomes" id="UP000285301"/>
    </source>
</evidence>
<reference evidence="12 14" key="1">
    <citation type="journal article" date="2018" name="Gigascience">
        <title>Genomes of trombidid mites reveal novel predicted allergens and laterally-transferred genes associated with secondary metabolism.</title>
        <authorList>
            <person name="Dong X."/>
            <person name="Chaisiri K."/>
            <person name="Xia D."/>
            <person name="Armstrong S.D."/>
            <person name="Fang Y."/>
            <person name="Donnelly M.J."/>
            <person name="Kadowaki T."/>
            <person name="McGarry J.W."/>
            <person name="Darby A.C."/>
            <person name="Makepeace B.L."/>
        </authorList>
    </citation>
    <scope>NUCLEOTIDE SEQUENCE [LARGE SCALE GENOMIC DNA]</scope>
    <source>
        <strain evidence="12">UoL-WK</strain>
    </source>
</reference>
<dbReference type="EMBL" id="NCKU01003325">
    <property type="protein sequence ID" value="RWS07743.1"/>
    <property type="molecule type" value="Genomic_DNA"/>
</dbReference>
<dbReference type="GO" id="GO:0008897">
    <property type="term" value="F:holo-[acyl-carrier-protein] synthase activity"/>
    <property type="evidence" value="ECO:0007669"/>
    <property type="project" value="UniProtKB-EC"/>
</dbReference>
<dbReference type="EC" id="2.7.8.7" evidence="2"/>
<dbReference type="Pfam" id="PF01648">
    <property type="entry name" value="ACPS"/>
    <property type="match status" value="1"/>
</dbReference>
<dbReference type="PANTHER" id="PTHR12215">
    <property type="entry name" value="PHOSPHOPANTETHEINE TRANSFERASE"/>
    <property type="match status" value="1"/>
</dbReference>
<gene>
    <name evidence="12" type="ORF">B4U79_00881</name>
    <name evidence="13" type="ORF">B4U79_06417</name>
</gene>
<reference evidence="12" key="2">
    <citation type="submission" date="2018-11" db="EMBL/GenBank/DDBJ databases">
        <title>Trombidioid mite genomics.</title>
        <authorList>
            <person name="Dong X."/>
        </authorList>
    </citation>
    <scope>NUCLEOTIDE SEQUENCE</scope>
    <source>
        <strain evidence="12">UoL-WK</strain>
    </source>
</reference>
<dbReference type="InterPro" id="IPR055066">
    <property type="entry name" value="AASDHPPT_N"/>
</dbReference>
<keyword evidence="14" id="KW-1185">Reference proteome</keyword>
<dbReference type="Proteomes" id="UP000285301">
    <property type="component" value="Unassembled WGS sequence"/>
</dbReference>
<evidence type="ECO:0000256" key="1">
    <source>
        <dbReference type="ARBA" id="ARBA00006195"/>
    </source>
</evidence>
<feature type="region of interest" description="Disordered" evidence="9">
    <location>
        <begin position="263"/>
        <end position="286"/>
    </location>
</feature>
<dbReference type="STRING" id="1965070.A0A3S3NWS1"/>
<evidence type="ECO:0000256" key="6">
    <source>
        <dbReference type="ARBA" id="ARBA00033443"/>
    </source>
</evidence>
<protein>
    <recommendedName>
        <fullName evidence="3">L-aminoadipate-semialdehyde dehydrogenase-phosphopantetheinyl transferase</fullName>
        <ecNumber evidence="2">2.7.8.7</ecNumber>
    </recommendedName>
    <alternativeName>
        <fullName evidence="5">4'-phosphopantetheinyl transferase</fullName>
    </alternativeName>
    <alternativeName>
        <fullName evidence="6">Alpha-aminoadipic semialdehyde dehydrogenase-phosphopantetheinyl transferase</fullName>
    </alternativeName>
</protein>
<evidence type="ECO:0000256" key="4">
    <source>
        <dbReference type="ARBA" id="ARBA00022679"/>
    </source>
</evidence>
<comment type="catalytic activity">
    <reaction evidence="7">
        <text>apo-[ACP] + CoA = holo-[ACP] + adenosine 3',5'-bisphosphate + H(+)</text>
        <dbReference type="Rhea" id="RHEA:12068"/>
        <dbReference type="Rhea" id="RHEA-COMP:9685"/>
        <dbReference type="Rhea" id="RHEA-COMP:9690"/>
        <dbReference type="ChEBI" id="CHEBI:15378"/>
        <dbReference type="ChEBI" id="CHEBI:29999"/>
        <dbReference type="ChEBI" id="CHEBI:57287"/>
        <dbReference type="ChEBI" id="CHEBI:58343"/>
        <dbReference type="ChEBI" id="CHEBI:64479"/>
        <dbReference type="EC" id="2.7.8.7"/>
    </reaction>
    <physiologicalReaction direction="left-to-right" evidence="7">
        <dbReference type="Rhea" id="RHEA:12069"/>
    </physiologicalReaction>
</comment>
<dbReference type="GO" id="GO:0005829">
    <property type="term" value="C:cytosol"/>
    <property type="evidence" value="ECO:0007669"/>
    <property type="project" value="TreeGrafter"/>
</dbReference>
<accession>A0A3S3NWS1</accession>
<evidence type="ECO:0000259" key="10">
    <source>
        <dbReference type="Pfam" id="PF01648"/>
    </source>
</evidence>
<dbReference type="SUPFAM" id="SSF56214">
    <property type="entry name" value="4'-phosphopantetheinyl transferase"/>
    <property type="match status" value="2"/>
</dbReference>
<evidence type="ECO:0000256" key="2">
    <source>
        <dbReference type="ARBA" id="ARBA00013172"/>
    </source>
</evidence>
<evidence type="ECO:0000256" key="7">
    <source>
        <dbReference type="ARBA" id="ARBA00048641"/>
    </source>
</evidence>
<dbReference type="FunFam" id="3.90.470.20:FF:000003">
    <property type="entry name" value="L-aminoadipate-semialdehyde dehydrogenase-phosphopantetheinyl transferase"/>
    <property type="match status" value="1"/>
</dbReference>
<dbReference type="OrthoDB" id="26719at2759"/>
<dbReference type="InterPro" id="IPR037143">
    <property type="entry name" value="4-PPantetheinyl_Trfase_dom_sf"/>
</dbReference>
<dbReference type="InterPro" id="IPR008278">
    <property type="entry name" value="4-PPantetheinyl_Trfase_dom"/>
</dbReference>
<feature type="domain" description="4'-phosphopantetheinyl transferase N-terminal" evidence="11">
    <location>
        <begin position="17"/>
        <end position="112"/>
    </location>
</feature>
<evidence type="ECO:0000256" key="8">
    <source>
        <dbReference type="ARBA" id="ARBA00048794"/>
    </source>
</evidence>
<dbReference type="PANTHER" id="PTHR12215:SF10">
    <property type="entry name" value="L-AMINOADIPATE-SEMIALDEHYDE DEHYDROGENASE-PHOSPHOPANTETHEINYL TRANSFERASE"/>
    <property type="match status" value="1"/>
</dbReference>
<keyword evidence="4 12" id="KW-0808">Transferase</keyword>
<feature type="domain" description="4'-phosphopantetheinyl transferase" evidence="10">
    <location>
        <begin position="116"/>
        <end position="233"/>
    </location>
</feature>
<comment type="catalytic activity">
    <reaction evidence="8">
        <text>apo-[ACP] + acetyl-CoA = acetyl-[ACP] + adenosine 3',5'-bisphosphate + H(+)</text>
        <dbReference type="Rhea" id="RHEA:46564"/>
        <dbReference type="Rhea" id="RHEA-COMP:9621"/>
        <dbReference type="Rhea" id="RHEA-COMP:9690"/>
        <dbReference type="ChEBI" id="CHEBI:15378"/>
        <dbReference type="ChEBI" id="CHEBI:29999"/>
        <dbReference type="ChEBI" id="CHEBI:57288"/>
        <dbReference type="ChEBI" id="CHEBI:58343"/>
        <dbReference type="ChEBI" id="CHEBI:78446"/>
    </reaction>
    <physiologicalReaction direction="left-to-right" evidence="8">
        <dbReference type="Rhea" id="RHEA:46565"/>
    </physiologicalReaction>
</comment>